<gene>
    <name evidence="1" type="ORF">BDFB_011151</name>
</gene>
<reference evidence="1 2" key="1">
    <citation type="submission" date="2017-03" db="EMBL/GenBank/DDBJ databases">
        <title>Genome of the blue death feigning beetle - Asbolus verrucosus.</title>
        <authorList>
            <person name="Rider S.D."/>
        </authorList>
    </citation>
    <scope>NUCLEOTIDE SEQUENCE [LARGE SCALE GENOMIC DNA]</scope>
    <source>
        <strain evidence="1">Butters</strain>
        <tissue evidence="1">Head and leg muscle</tissue>
    </source>
</reference>
<dbReference type="EMBL" id="QDEB01003605">
    <property type="protein sequence ID" value="RZC42922.1"/>
    <property type="molecule type" value="Genomic_DNA"/>
</dbReference>
<dbReference type="Proteomes" id="UP000292052">
    <property type="component" value="Unassembled WGS sequence"/>
</dbReference>
<proteinExistence type="predicted"/>
<organism evidence="1 2">
    <name type="scientific">Asbolus verrucosus</name>
    <name type="common">Desert ironclad beetle</name>
    <dbReference type="NCBI Taxonomy" id="1661398"/>
    <lineage>
        <taxon>Eukaryota</taxon>
        <taxon>Metazoa</taxon>
        <taxon>Ecdysozoa</taxon>
        <taxon>Arthropoda</taxon>
        <taxon>Hexapoda</taxon>
        <taxon>Insecta</taxon>
        <taxon>Pterygota</taxon>
        <taxon>Neoptera</taxon>
        <taxon>Endopterygota</taxon>
        <taxon>Coleoptera</taxon>
        <taxon>Polyphaga</taxon>
        <taxon>Cucujiformia</taxon>
        <taxon>Tenebrionidae</taxon>
        <taxon>Pimeliinae</taxon>
        <taxon>Asbolus</taxon>
    </lineage>
</organism>
<comment type="caution">
    <text evidence="1">The sequence shown here is derived from an EMBL/GenBank/DDBJ whole genome shotgun (WGS) entry which is preliminary data.</text>
</comment>
<sequence>MTSFAVMLRRA</sequence>
<keyword evidence="2" id="KW-1185">Reference proteome</keyword>
<name>A0A482WCF6_ASBVE</name>
<accession>A0A482WCF6</accession>
<protein>
    <submittedName>
        <fullName evidence="1">Uncharacterized protein</fullName>
    </submittedName>
</protein>
<evidence type="ECO:0000313" key="1">
    <source>
        <dbReference type="EMBL" id="RZC42922.1"/>
    </source>
</evidence>
<evidence type="ECO:0000313" key="2">
    <source>
        <dbReference type="Proteomes" id="UP000292052"/>
    </source>
</evidence>